<accession>A0ABV3TSS1</accession>
<evidence type="ECO:0000313" key="1">
    <source>
        <dbReference type="EMBL" id="MEX1664212.1"/>
    </source>
</evidence>
<keyword evidence="2" id="KW-1185">Reference proteome</keyword>
<gene>
    <name evidence="1" type="ORF">AB4875_01865</name>
</gene>
<dbReference type="EMBL" id="JBFRYB010000001">
    <property type="protein sequence ID" value="MEX1664212.1"/>
    <property type="molecule type" value="Genomic_DNA"/>
</dbReference>
<proteinExistence type="predicted"/>
<protein>
    <submittedName>
        <fullName evidence="1">Tellurite resistance TerB family protein</fullName>
    </submittedName>
</protein>
<comment type="caution">
    <text evidence="1">The sequence shown here is derived from an EMBL/GenBank/DDBJ whole genome shotgun (WGS) entry which is preliminary data.</text>
</comment>
<dbReference type="Proteomes" id="UP001557484">
    <property type="component" value="Unassembled WGS sequence"/>
</dbReference>
<sequence>MNLQTLLQQFMGPGQAQEPTSFGQGSPLGQAKEGIGQLASGLPGGLAGGAAAGGLVALLVGNKKARKFAGKAATVGGAALLGGVAYSAFKNWKQSSSQTHSAPQALASISQSSFEATAAINDNFQLTLIKAMIAAARADSEIDSKEQDKIFDAVDKIQLAPEMKSQVFDLLRKPPTIEELVRETNTLEQKTEVYLISCFAIDVDHPSEREYLSQLEQALRLPAGLAQHLEQQSAVSLA</sequence>
<dbReference type="Gene3D" id="1.10.3680.10">
    <property type="entry name" value="TerB-like"/>
    <property type="match status" value="1"/>
</dbReference>
<dbReference type="InterPro" id="IPR007486">
    <property type="entry name" value="YebE"/>
</dbReference>
<dbReference type="RefSeq" id="WP_368374337.1">
    <property type="nucleotide sequence ID" value="NZ_JBFRYB010000001.1"/>
</dbReference>
<dbReference type="InterPro" id="IPR029024">
    <property type="entry name" value="TerB-like"/>
</dbReference>
<evidence type="ECO:0000313" key="2">
    <source>
        <dbReference type="Proteomes" id="UP001557484"/>
    </source>
</evidence>
<name>A0ABV3TSS1_9GAMM</name>
<reference evidence="1 2" key="1">
    <citation type="journal article" date="2011" name="Int. J. Syst. Evol. Microbiol.">
        <title>Zhongshania antarctica gen. nov., sp. nov. and Zhongshania guokunii sp. nov., gammaproteobacteria respectively isolated from coastal attached (fast) ice and surface seawater of the Antarctic.</title>
        <authorList>
            <person name="Li H.J."/>
            <person name="Zhang X.Y."/>
            <person name="Chen C.X."/>
            <person name="Zhang Y.J."/>
            <person name="Gao Z.M."/>
            <person name="Yu Y."/>
            <person name="Chen X.L."/>
            <person name="Chen B."/>
            <person name="Zhang Y.Z."/>
        </authorList>
    </citation>
    <scope>NUCLEOTIDE SEQUENCE [LARGE SCALE GENOMIC DNA]</scope>
    <source>
        <strain evidence="1 2">R06B22</strain>
    </source>
</reference>
<dbReference type="CDD" id="cd07178">
    <property type="entry name" value="terB_like_YebE"/>
    <property type="match status" value="1"/>
</dbReference>
<dbReference type="SUPFAM" id="SSF158682">
    <property type="entry name" value="TerB-like"/>
    <property type="match status" value="1"/>
</dbReference>
<organism evidence="1 2">
    <name type="scientific">Zhongshania arctica</name>
    <dbReference type="NCBI Taxonomy" id="3238302"/>
    <lineage>
        <taxon>Bacteria</taxon>
        <taxon>Pseudomonadati</taxon>
        <taxon>Pseudomonadota</taxon>
        <taxon>Gammaproteobacteria</taxon>
        <taxon>Cellvibrionales</taxon>
        <taxon>Spongiibacteraceae</taxon>
        <taxon>Zhongshania</taxon>
    </lineage>
</organism>
<dbReference type="Pfam" id="PF04391">
    <property type="entry name" value="DUF533"/>
    <property type="match status" value="1"/>
</dbReference>